<comment type="subcellular location">
    <subcellularLocation>
        <location evidence="3">Cytoplasm</location>
    </subcellularLocation>
</comment>
<feature type="coiled-coil region" evidence="6">
    <location>
        <begin position="41"/>
        <end position="86"/>
    </location>
</feature>
<dbReference type="GO" id="GO:0051087">
    <property type="term" value="F:protein-folding chaperone binding"/>
    <property type="evidence" value="ECO:0007669"/>
    <property type="project" value="InterPro"/>
</dbReference>
<dbReference type="PROSITE" id="PS01071">
    <property type="entry name" value="GRPE"/>
    <property type="match status" value="1"/>
</dbReference>
<feature type="compositionally biased region" description="Basic and acidic residues" evidence="7">
    <location>
        <begin position="1"/>
        <end position="14"/>
    </location>
</feature>
<organism evidence="8 9">
    <name type="scientific">Candidatus Kaiserbacteria bacterium CG10_big_fil_rev_8_21_14_0_10_47_16</name>
    <dbReference type="NCBI Taxonomy" id="1974608"/>
    <lineage>
        <taxon>Bacteria</taxon>
        <taxon>Candidatus Kaiseribacteriota</taxon>
    </lineage>
</organism>
<dbReference type="Proteomes" id="UP000229344">
    <property type="component" value="Unassembled WGS sequence"/>
</dbReference>
<dbReference type="Pfam" id="PF01025">
    <property type="entry name" value="GrpE"/>
    <property type="match status" value="1"/>
</dbReference>
<dbReference type="SUPFAM" id="SSF51064">
    <property type="entry name" value="Head domain of nucleotide exchange factor GrpE"/>
    <property type="match status" value="1"/>
</dbReference>
<dbReference type="PANTHER" id="PTHR21237:SF23">
    <property type="entry name" value="GRPE PROTEIN HOMOLOG, MITOCHONDRIAL"/>
    <property type="match status" value="1"/>
</dbReference>
<feature type="region of interest" description="Disordered" evidence="7">
    <location>
        <begin position="1"/>
        <end position="28"/>
    </location>
</feature>
<dbReference type="SUPFAM" id="SSF58014">
    <property type="entry name" value="Coiled-coil domain of nucleotide exchange factor GrpE"/>
    <property type="match status" value="1"/>
</dbReference>
<dbReference type="GO" id="GO:0000774">
    <property type="term" value="F:adenyl-nucleotide exchange factor activity"/>
    <property type="evidence" value="ECO:0007669"/>
    <property type="project" value="InterPro"/>
</dbReference>
<reference evidence="9" key="1">
    <citation type="submission" date="2017-09" db="EMBL/GenBank/DDBJ databases">
        <title>Depth-based differentiation of microbial function through sediment-hosted aquifers and enrichment of novel symbionts in the deep terrestrial subsurface.</title>
        <authorList>
            <person name="Probst A.J."/>
            <person name="Ladd B."/>
            <person name="Jarett J.K."/>
            <person name="Geller-Mcgrath D.E."/>
            <person name="Sieber C.M.K."/>
            <person name="Emerson J.B."/>
            <person name="Anantharaman K."/>
            <person name="Thomas B.C."/>
            <person name="Malmstrom R."/>
            <person name="Stieglmeier M."/>
            <person name="Klingl A."/>
            <person name="Woyke T."/>
            <person name="Ryan C.M."/>
            <person name="Banfield J.F."/>
        </authorList>
    </citation>
    <scope>NUCLEOTIDE SEQUENCE [LARGE SCALE GENOMIC DNA]</scope>
</reference>
<gene>
    <name evidence="3 8" type="primary">grpE</name>
    <name evidence="8" type="ORF">COU16_01080</name>
</gene>
<dbReference type="InterPro" id="IPR000740">
    <property type="entry name" value="GrpE"/>
</dbReference>
<sequence length="196" mass="22186">MEERKDKKSLRMEDDIAFEDIGEAPEDMELEEEESLAGGKMKQLRAKLADAEEAKRAALEELQRTKADFLNSKRRLEDQLARDRERITERHIEELLPLADSFDMAMGSPSWQSADEKWRKGVEGIHAQLMNILKANGVSKLEAVGAHFNPHEHEAVSNVPVTDEQQVDTVIAVLQEGYKRGDTIIRHARVTVGAQE</sequence>
<dbReference type="CDD" id="cd00446">
    <property type="entry name" value="GrpE"/>
    <property type="match status" value="1"/>
</dbReference>
<keyword evidence="3" id="KW-0963">Cytoplasm</keyword>
<dbReference type="GO" id="GO:0006457">
    <property type="term" value="P:protein folding"/>
    <property type="evidence" value="ECO:0007669"/>
    <property type="project" value="InterPro"/>
</dbReference>
<dbReference type="AlphaFoldDB" id="A0A2H0UEB3"/>
<proteinExistence type="inferred from homology"/>
<name>A0A2H0UEB3_9BACT</name>
<keyword evidence="6" id="KW-0175">Coiled coil</keyword>
<comment type="subunit">
    <text evidence="3">Homodimer.</text>
</comment>
<accession>A0A2H0UEB3</accession>
<evidence type="ECO:0000256" key="5">
    <source>
        <dbReference type="RuleBase" id="RU004478"/>
    </source>
</evidence>
<comment type="similarity">
    <text evidence="1 3 5">Belongs to the GrpE family.</text>
</comment>
<evidence type="ECO:0000313" key="9">
    <source>
        <dbReference type="Proteomes" id="UP000229344"/>
    </source>
</evidence>
<keyword evidence="3 4" id="KW-0346">Stress response</keyword>
<dbReference type="GO" id="GO:0051082">
    <property type="term" value="F:unfolded protein binding"/>
    <property type="evidence" value="ECO:0007669"/>
    <property type="project" value="TreeGrafter"/>
</dbReference>
<dbReference type="PRINTS" id="PR00773">
    <property type="entry name" value="GRPEPROTEIN"/>
</dbReference>
<dbReference type="GO" id="GO:0005737">
    <property type="term" value="C:cytoplasm"/>
    <property type="evidence" value="ECO:0007669"/>
    <property type="project" value="UniProtKB-SubCell"/>
</dbReference>
<evidence type="ECO:0000256" key="4">
    <source>
        <dbReference type="RuleBase" id="RU000639"/>
    </source>
</evidence>
<dbReference type="InterPro" id="IPR009012">
    <property type="entry name" value="GrpE_head"/>
</dbReference>
<protein>
    <recommendedName>
        <fullName evidence="3 4">Protein GrpE</fullName>
    </recommendedName>
    <alternativeName>
        <fullName evidence="3">HSP-70 cofactor</fullName>
    </alternativeName>
</protein>
<evidence type="ECO:0000256" key="3">
    <source>
        <dbReference type="HAMAP-Rule" id="MF_01151"/>
    </source>
</evidence>
<comment type="function">
    <text evidence="3 4">Participates actively in the response to hyperosmotic and heat shock by preventing the aggregation of stress-denatured proteins, in association with DnaK and GrpE. It is the nucleotide exchange factor for DnaK and may function as a thermosensor. Unfolded proteins bind initially to DnaJ; upon interaction with the DnaJ-bound protein, DnaK hydrolyzes its bound ATP, resulting in the formation of a stable complex. GrpE releases ADP from DnaK; ATP binding to DnaK triggers the release of the substrate protein, thus completing the reaction cycle. Several rounds of ATP-dependent interactions between DnaJ, DnaK and GrpE are required for fully efficient folding.</text>
</comment>
<evidence type="ECO:0000256" key="1">
    <source>
        <dbReference type="ARBA" id="ARBA00009054"/>
    </source>
</evidence>
<dbReference type="EMBL" id="PFBI01000004">
    <property type="protein sequence ID" value="PIR84764.1"/>
    <property type="molecule type" value="Genomic_DNA"/>
</dbReference>
<dbReference type="Gene3D" id="3.90.20.20">
    <property type="match status" value="1"/>
</dbReference>
<keyword evidence="2 3" id="KW-0143">Chaperone</keyword>
<dbReference type="PANTHER" id="PTHR21237">
    <property type="entry name" value="GRPE PROTEIN"/>
    <property type="match status" value="1"/>
</dbReference>
<evidence type="ECO:0000256" key="6">
    <source>
        <dbReference type="SAM" id="Coils"/>
    </source>
</evidence>
<dbReference type="GO" id="GO:0042803">
    <property type="term" value="F:protein homodimerization activity"/>
    <property type="evidence" value="ECO:0007669"/>
    <property type="project" value="InterPro"/>
</dbReference>
<dbReference type="InterPro" id="IPR013805">
    <property type="entry name" value="GrpE_CC"/>
</dbReference>
<comment type="caution">
    <text evidence="8">The sequence shown here is derived from an EMBL/GenBank/DDBJ whole genome shotgun (WGS) entry which is preliminary data.</text>
</comment>
<dbReference type="HAMAP" id="MF_01151">
    <property type="entry name" value="GrpE"/>
    <property type="match status" value="1"/>
</dbReference>
<evidence type="ECO:0000313" key="8">
    <source>
        <dbReference type="EMBL" id="PIR84764.1"/>
    </source>
</evidence>
<evidence type="ECO:0000256" key="7">
    <source>
        <dbReference type="SAM" id="MobiDB-lite"/>
    </source>
</evidence>
<evidence type="ECO:0000256" key="2">
    <source>
        <dbReference type="ARBA" id="ARBA00023186"/>
    </source>
</evidence>
<feature type="compositionally biased region" description="Acidic residues" evidence="7">
    <location>
        <begin position="15"/>
        <end position="28"/>
    </location>
</feature>
<dbReference type="Gene3D" id="2.30.22.10">
    <property type="entry name" value="Head domain of nucleotide exchange factor GrpE"/>
    <property type="match status" value="1"/>
</dbReference>